<sequence>MTDNEGTYYEYNAPTQCYAGEHTTDFAGGKNMDQMKGMLANADHAEVESCAKGWMQVHDQLVVGSGSAKSVFDAAVEHITQHWDGAAAEGFKAQAKVITKMISDCSTYARYTSQAMTNAASVLKTIKPQVDAMEKPGTMSSFGDALGDGFDRSDAQLHSDLGNGMGTQSALDKNRGSLSAGKEAQLEMAVKMEQLGAGYNAQSMSMGSWTKKPMPKRYDEGDDYPGDPGGVAPVPMPIPSEVGSPRPGDPGRGRTGGTTGTLTPSREVKSPRESGITGGVQKPVASTKPQVGTAIDGIAGGTTGAGGYAGGTAGAGGGVGGAGGVGAGGSAGAGAGAGVPGALGGLGGRGGMAGGAGAAGAGRGGAAGRGGMPGAGGAGAGAGGRGGAAAGRGGSLARRGGGVVGAAKGTGSGTRGTPGGSGLHRSRGAAGAGSGGNAGRGANRMMGRGQTDRTEEEERREGERPDYLVEDEETWTPERNNAPRVIE</sequence>
<evidence type="ECO:0000256" key="1">
    <source>
        <dbReference type="SAM" id="MobiDB-lite"/>
    </source>
</evidence>
<dbReference type="AlphaFoldDB" id="A0A239NJA0"/>
<protein>
    <recommendedName>
        <fullName evidence="4">PPE family protein</fullName>
    </recommendedName>
</protein>
<feature type="compositionally biased region" description="Basic and acidic residues" evidence="1">
    <location>
        <begin position="450"/>
        <end position="467"/>
    </location>
</feature>
<feature type="compositionally biased region" description="Low complexity" evidence="1">
    <location>
        <begin position="440"/>
        <end position="449"/>
    </location>
</feature>
<feature type="compositionally biased region" description="Gly residues" evidence="1">
    <location>
        <begin position="375"/>
        <end position="422"/>
    </location>
</feature>
<feature type="region of interest" description="Disordered" evidence="1">
    <location>
        <begin position="375"/>
        <end position="487"/>
    </location>
</feature>
<dbReference type="OrthoDB" id="3872984at2"/>
<keyword evidence="3" id="KW-1185">Reference proteome</keyword>
<feature type="region of interest" description="Disordered" evidence="1">
    <location>
        <begin position="203"/>
        <end position="288"/>
    </location>
</feature>
<name>A0A239NJA0_9ACTN</name>
<evidence type="ECO:0008006" key="4">
    <source>
        <dbReference type="Google" id="ProtNLM"/>
    </source>
</evidence>
<dbReference type="RefSeq" id="WP_089228843.1">
    <property type="nucleotide sequence ID" value="NZ_FZOF01000038.1"/>
</dbReference>
<gene>
    <name evidence="2" type="ORF">SAMN05216252_13825</name>
</gene>
<accession>A0A239NJA0</accession>
<reference evidence="2 3" key="1">
    <citation type="submission" date="2017-06" db="EMBL/GenBank/DDBJ databases">
        <authorList>
            <person name="Kim H.J."/>
            <person name="Triplett B.A."/>
        </authorList>
    </citation>
    <scope>NUCLEOTIDE SEQUENCE [LARGE SCALE GENOMIC DNA]</scope>
    <source>
        <strain evidence="2 3">CGMCC 4.1858</strain>
    </source>
</reference>
<dbReference type="EMBL" id="FZOF01000038">
    <property type="protein sequence ID" value="SNT54850.1"/>
    <property type="molecule type" value="Genomic_DNA"/>
</dbReference>
<organism evidence="2 3">
    <name type="scientific">Actinacidiphila glaucinigra</name>
    <dbReference type="NCBI Taxonomy" id="235986"/>
    <lineage>
        <taxon>Bacteria</taxon>
        <taxon>Bacillati</taxon>
        <taxon>Actinomycetota</taxon>
        <taxon>Actinomycetes</taxon>
        <taxon>Kitasatosporales</taxon>
        <taxon>Streptomycetaceae</taxon>
        <taxon>Actinacidiphila</taxon>
    </lineage>
</organism>
<proteinExistence type="predicted"/>
<feature type="compositionally biased region" description="Gly residues" evidence="1">
    <location>
        <begin position="430"/>
        <end position="439"/>
    </location>
</feature>
<dbReference type="Proteomes" id="UP000198280">
    <property type="component" value="Unassembled WGS sequence"/>
</dbReference>
<evidence type="ECO:0000313" key="3">
    <source>
        <dbReference type="Proteomes" id="UP000198280"/>
    </source>
</evidence>
<evidence type="ECO:0000313" key="2">
    <source>
        <dbReference type="EMBL" id="SNT54850.1"/>
    </source>
</evidence>